<dbReference type="GO" id="GO:0009103">
    <property type="term" value="P:lipopolysaccharide biosynthetic process"/>
    <property type="evidence" value="ECO:0007669"/>
    <property type="project" value="TreeGrafter"/>
</dbReference>
<dbReference type="AlphaFoldDB" id="A0A1I0S7Z7"/>
<keyword evidence="4" id="KW-1185">Reference proteome</keyword>
<organism evidence="3 4">
    <name type="scientific">Chitinophaga arvensicola</name>
    <dbReference type="NCBI Taxonomy" id="29529"/>
    <lineage>
        <taxon>Bacteria</taxon>
        <taxon>Pseudomonadati</taxon>
        <taxon>Bacteroidota</taxon>
        <taxon>Chitinophagia</taxon>
        <taxon>Chitinophagales</taxon>
        <taxon>Chitinophagaceae</taxon>
        <taxon>Chitinophaga</taxon>
    </lineage>
</organism>
<dbReference type="Proteomes" id="UP000199310">
    <property type="component" value="Unassembled WGS sequence"/>
</dbReference>
<dbReference type="RefSeq" id="WP_089898441.1">
    <property type="nucleotide sequence ID" value="NZ_FOJG01000002.1"/>
</dbReference>
<dbReference type="GO" id="GO:0016757">
    <property type="term" value="F:glycosyltransferase activity"/>
    <property type="evidence" value="ECO:0007669"/>
    <property type="project" value="UniProtKB-ARBA"/>
</dbReference>
<dbReference type="CDD" id="cd03801">
    <property type="entry name" value="GT4_PimA-like"/>
    <property type="match status" value="1"/>
</dbReference>
<dbReference type="STRING" id="29529.SAMN04488122_4624"/>
<gene>
    <name evidence="3" type="ORF">SAMN04488122_4624</name>
</gene>
<dbReference type="PANTHER" id="PTHR46401">
    <property type="entry name" value="GLYCOSYLTRANSFERASE WBBK-RELATED"/>
    <property type="match status" value="1"/>
</dbReference>
<feature type="domain" description="Glycosyltransferase subfamily 4-like N-terminal" evidence="2">
    <location>
        <begin position="18"/>
        <end position="176"/>
    </location>
</feature>
<evidence type="ECO:0000313" key="4">
    <source>
        <dbReference type="Proteomes" id="UP000199310"/>
    </source>
</evidence>
<evidence type="ECO:0000313" key="3">
    <source>
        <dbReference type="EMBL" id="SEW51978.1"/>
    </source>
</evidence>
<dbReference type="OrthoDB" id="9811239at2"/>
<sequence length="365" mass="41125">MAVKKAILISFNGKSSAGGVERIVYFLDEYFRRKGIPSKIIDEQYLIHHTLFGRLFQQLFRYRHFKKRKTIYLACYASAFLWWYKRSSHVVISQGESVPFYPVDFAYLHGSYHCMEIAYGRTDPRLSRIAALQQRSCLIAKQVIAVTTQVKQDLIDYYQVPSDKIVVLDNCVDTARFAPVEKKPGTRRTLLFVGRLVREKGLPALQQLAGIIAKSDNWQLLIACNESPDTAFFADIPHTIVKTGLSIDNIAAEAYGMADLLILPSLFESFGLVVLEALSMGVPVIGTDVGAIVELGKRHFPGVYRLPELAYDDPEMLVYFDNIVTAFNESAASKTLHQQVAAEFDMEGYYKKLDAIMAPAFAHKS</sequence>
<proteinExistence type="predicted"/>
<evidence type="ECO:0000259" key="2">
    <source>
        <dbReference type="Pfam" id="PF13439"/>
    </source>
</evidence>
<evidence type="ECO:0000256" key="1">
    <source>
        <dbReference type="ARBA" id="ARBA00022679"/>
    </source>
</evidence>
<keyword evidence="1 3" id="KW-0808">Transferase</keyword>
<dbReference type="InterPro" id="IPR028098">
    <property type="entry name" value="Glyco_trans_4-like_N"/>
</dbReference>
<accession>A0A1I0S7Z7</accession>
<dbReference type="EMBL" id="FOJG01000002">
    <property type="protein sequence ID" value="SEW51978.1"/>
    <property type="molecule type" value="Genomic_DNA"/>
</dbReference>
<dbReference type="Gene3D" id="3.40.50.2000">
    <property type="entry name" value="Glycogen Phosphorylase B"/>
    <property type="match status" value="2"/>
</dbReference>
<reference evidence="4" key="1">
    <citation type="submission" date="2016-10" db="EMBL/GenBank/DDBJ databases">
        <authorList>
            <person name="Varghese N."/>
            <person name="Submissions S."/>
        </authorList>
    </citation>
    <scope>NUCLEOTIDE SEQUENCE [LARGE SCALE GENOMIC DNA]</scope>
    <source>
        <strain evidence="4">DSM 3695</strain>
    </source>
</reference>
<dbReference type="Pfam" id="PF13692">
    <property type="entry name" value="Glyco_trans_1_4"/>
    <property type="match status" value="1"/>
</dbReference>
<protein>
    <submittedName>
        <fullName evidence="3">Glycosyltransferase involved in cell wall bisynthesis</fullName>
    </submittedName>
</protein>
<name>A0A1I0S7Z7_9BACT</name>
<dbReference type="PANTHER" id="PTHR46401:SF2">
    <property type="entry name" value="GLYCOSYLTRANSFERASE WBBK-RELATED"/>
    <property type="match status" value="1"/>
</dbReference>
<dbReference type="Pfam" id="PF13439">
    <property type="entry name" value="Glyco_transf_4"/>
    <property type="match status" value="1"/>
</dbReference>
<dbReference type="SUPFAM" id="SSF53756">
    <property type="entry name" value="UDP-Glycosyltransferase/glycogen phosphorylase"/>
    <property type="match status" value="1"/>
</dbReference>